<reference evidence="1 2" key="1">
    <citation type="submission" date="2022-05" db="EMBL/GenBank/DDBJ databases">
        <title>Novel Pseudomonas spp. Isolated from a Rainbow Trout Aquaculture Facility.</title>
        <authorList>
            <person name="Testerman T."/>
            <person name="Graf J."/>
        </authorList>
    </citation>
    <scope>NUCLEOTIDE SEQUENCE [LARGE SCALE GENOMIC DNA]</scope>
    <source>
        <strain evidence="1 2">ID1042</strain>
    </source>
</reference>
<gene>
    <name evidence="1" type="ORF">M5G27_27950</name>
</gene>
<dbReference type="EMBL" id="JAMDHA010000041">
    <property type="protein sequence ID" value="MDD1011309.1"/>
    <property type="molecule type" value="Genomic_DNA"/>
</dbReference>
<dbReference type="RefSeq" id="WP_273878300.1">
    <property type="nucleotide sequence ID" value="NZ_JAMDHA010000041.1"/>
</dbReference>
<proteinExistence type="predicted"/>
<dbReference type="Proteomes" id="UP001148185">
    <property type="component" value="Unassembled WGS sequence"/>
</dbReference>
<evidence type="ECO:0000313" key="1">
    <source>
        <dbReference type="EMBL" id="MDD1011309.1"/>
    </source>
</evidence>
<keyword evidence="2" id="KW-1185">Reference proteome</keyword>
<accession>A0A9X4C6D9</accession>
<organism evidence="1 2">
    <name type="scientific">Pseudomonas shahriarae</name>
    <dbReference type="NCBI Taxonomy" id="2745512"/>
    <lineage>
        <taxon>Bacteria</taxon>
        <taxon>Pseudomonadati</taxon>
        <taxon>Pseudomonadota</taxon>
        <taxon>Gammaproteobacteria</taxon>
        <taxon>Pseudomonadales</taxon>
        <taxon>Pseudomonadaceae</taxon>
        <taxon>Pseudomonas</taxon>
    </lineage>
</organism>
<evidence type="ECO:0000313" key="2">
    <source>
        <dbReference type="Proteomes" id="UP001148185"/>
    </source>
</evidence>
<comment type="caution">
    <text evidence="1">The sequence shown here is derived from an EMBL/GenBank/DDBJ whole genome shotgun (WGS) entry which is preliminary data.</text>
</comment>
<dbReference type="AlphaFoldDB" id="A0A9X4C6D9"/>
<protein>
    <submittedName>
        <fullName evidence="1">Uncharacterized protein</fullName>
    </submittedName>
</protein>
<name>A0A9X4C6D9_9PSED</name>
<sequence>MKSLQLRPVSNQSNVVLYIIFVLMSQLEKTLSVSTQIHLDYFAESQEVPAKGQDVVKDVAMAFVSQPTSTGPSMASNTV</sequence>